<evidence type="ECO:0000256" key="4">
    <source>
        <dbReference type="SAM" id="SignalP"/>
    </source>
</evidence>
<dbReference type="InterPro" id="IPR024930">
    <property type="entry name" value="Skp_dom_sf"/>
</dbReference>
<dbReference type="GO" id="GO:0051082">
    <property type="term" value="F:unfolded protein binding"/>
    <property type="evidence" value="ECO:0007669"/>
    <property type="project" value="InterPro"/>
</dbReference>
<dbReference type="PANTHER" id="PTHR35089:SF1">
    <property type="entry name" value="CHAPERONE PROTEIN SKP"/>
    <property type="match status" value="1"/>
</dbReference>
<dbReference type="SMART" id="SM00935">
    <property type="entry name" value="OmpH"/>
    <property type="match status" value="1"/>
</dbReference>
<keyword evidence="2 4" id="KW-0732">Signal</keyword>
<reference evidence="5" key="1">
    <citation type="submission" date="2020-07" db="EMBL/GenBank/DDBJ databases">
        <title>Huge and variable diversity of episymbiotic CPR bacteria and DPANN archaea in groundwater ecosystems.</title>
        <authorList>
            <person name="He C.Y."/>
            <person name="Keren R."/>
            <person name="Whittaker M."/>
            <person name="Farag I.F."/>
            <person name="Doudna J."/>
            <person name="Cate J.H.D."/>
            <person name="Banfield J.F."/>
        </authorList>
    </citation>
    <scope>NUCLEOTIDE SEQUENCE</scope>
    <source>
        <strain evidence="5">NC_groundwater_763_Ag_S-0.2um_68_21</strain>
    </source>
</reference>
<accession>A0A932I019</accession>
<dbReference type="GO" id="GO:0005829">
    <property type="term" value="C:cytosol"/>
    <property type="evidence" value="ECO:0007669"/>
    <property type="project" value="TreeGrafter"/>
</dbReference>
<organism evidence="5 6">
    <name type="scientific">Tectimicrobiota bacterium</name>
    <dbReference type="NCBI Taxonomy" id="2528274"/>
    <lineage>
        <taxon>Bacteria</taxon>
        <taxon>Pseudomonadati</taxon>
        <taxon>Nitrospinota/Tectimicrobiota group</taxon>
        <taxon>Candidatus Tectimicrobiota</taxon>
    </lineage>
</organism>
<gene>
    <name evidence="5" type="ORF">HYZ11_06785</name>
</gene>
<evidence type="ECO:0000256" key="3">
    <source>
        <dbReference type="SAM" id="Coils"/>
    </source>
</evidence>
<keyword evidence="3" id="KW-0175">Coiled coil</keyword>
<comment type="caution">
    <text evidence="5">The sequence shown here is derived from an EMBL/GenBank/DDBJ whole genome shotgun (WGS) entry which is preliminary data.</text>
</comment>
<evidence type="ECO:0000256" key="1">
    <source>
        <dbReference type="ARBA" id="ARBA00009091"/>
    </source>
</evidence>
<dbReference type="InterPro" id="IPR005632">
    <property type="entry name" value="Chaperone_Skp"/>
</dbReference>
<dbReference type="PANTHER" id="PTHR35089">
    <property type="entry name" value="CHAPERONE PROTEIN SKP"/>
    <property type="match status" value="1"/>
</dbReference>
<feature type="signal peptide" evidence="4">
    <location>
        <begin position="1"/>
        <end position="28"/>
    </location>
</feature>
<dbReference type="GO" id="GO:0050821">
    <property type="term" value="P:protein stabilization"/>
    <property type="evidence" value="ECO:0007669"/>
    <property type="project" value="TreeGrafter"/>
</dbReference>
<protein>
    <submittedName>
        <fullName evidence="5">OmpH family outer membrane protein</fullName>
    </submittedName>
</protein>
<proteinExistence type="inferred from homology"/>
<dbReference type="Proteomes" id="UP000782312">
    <property type="component" value="Unassembled WGS sequence"/>
</dbReference>
<dbReference type="AlphaFoldDB" id="A0A932I019"/>
<feature type="chain" id="PRO_5037588197" evidence="4">
    <location>
        <begin position="29"/>
        <end position="191"/>
    </location>
</feature>
<comment type="similarity">
    <text evidence="1">Belongs to the Skp family.</text>
</comment>
<evidence type="ECO:0000256" key="2">
    <source>
        <dbReference type="ARBA" id="ARBA00022729"/>
    </source>
</evidence>
<sequence length="191" mass="21312">MQQVCVAIAGWLVFGALLLAGGATEAAAARIGVVNVQGVLSGSVAGKEATQALEKEKARLQDVIRAKKNEVDKLAKEAQTLQIEIEQKGAIWREEERNRKTADLRRQQRDILREQDELKRLVEDSQRDLAERQRQAITGIIKELRDVVHQIGRDDKYDLILDSTASGVLFATPPSNITDKVIQVYDSKKKK</sequence>
<evidence type="ECO:0000313" key="6">
    <source>
        <dbReference type="Proteomes" id="UP000782312"/>
    </source>
</evidence>
<dbReference type="EMBL" id="JACPUR010000017">
    <property type="protein sequence ID" value="MBI3127292.1"/>
    <property type="molecule type" value="Genomic_DNA"/>
</dbReference>
<dbReference type="Gene3D" id="3.30.910.20">
    <property type="entry name" value="Skp domain"/>
    <property type="match status" value="1"/>
</dbReference>
<evidence type="ECO:0000313" key="5">
    <source>
        <dbReference type="EMBL" id="MBI3127292.1"/>
    </source>
</evidence>
<dbReference type="SUPFAM" id="SSF111384">
    <property type="entry name" value="OmpH-like"/>
    <property type="match status" value="1"/>
</dbReference>
<name>A0A932I019_UNCTE</name>
<dbReference type="Pfam" id="PF03938">
    <property type="entry name" value="OmpH"/>
    <property type="match status" value="1"/>
</dbReference>
<feature type="coiled-coil region" evidence="3">
    <location>
        <begin position="50"/>
        <end position="135"/>
    </location>
</feature>